<comment type="caution">
    <text evidence="7">The sequence shown here is derived from an EMBL/GenBank/DDBJ whole genome shotgun (WGS) entry which is preliminary data.</text>
</comment>
<dbReference type="Pfam" id="PF01810">
    <property type="entry name" value="LysE"/>
    <property type="match status" value="1"/>
</dbReference>
<evidence type="ECO:0000256" key="1">
    <source>
        <dbReference type="ARBA" id="ARBA00004651"/>
    </source>
</evidence>
<accession>A0ABV8CIR4</accession>
<dbReference type="PIRSF" id="PIRSF006324">
    <property type="entry name" value="LeuE"/>
    <property type="match status" value="1"/>
</dbReference>
<proteinExistence type="predicted"/>
<dbReference type="InterPro" id="IPR001123">
    <property type="entry name" value="LeuE-type"/>
</dbReference>
<evidence type="ECO:0000256" key="3">
    <source>
        <dbReference type="ARBA" id="ARBA00022692"/>
    </source>
</evidence>
<evidence type="ECO:0000313" key="7">
    <source>
        <dbReference type="EMBL" id="MFC3912100.1"/>
    </source>
</evidence>
<dbReference type="EMBL" id="JBHSAF010000001">
    <property type="protein sequence ID" value="MFC3912100.1"/>
    <property type="molecule type" value="Genomic_DNA"/>
</dbReference>
<feature type="transmembrane region" description="Helical" evidence="6">
    <location>
        <begin position="40"/>
        <end position="62"/>
    </location>
</feature>
<dbReference type="PANTHER" id="PTHR30086:SF16">
    <property type="entry name" value="AMINO ACID EFFLUX PERMEASE RHTB FAMILY"/>
    <property type="match status" value="1"/>
</dbReference>
<gene>
    <name evidence="7" type="ORF">ACFOSS_01315</name>
</gene>
<dbReference type="Proteomes" id="UP001595692">
    <property type="component" value="Unassembled WGS sequence"/>
</dbReference>
<keyword evidence="2" id="KW-1003">Cell membrane</keyword>
<feature type="transmembrane region" description="Helical" evidence="6">
    <location>
        <begin position="6"/>
        <end position="28"/>
    </location>
</feature>
<protein>
    <submittedName>
        <fullName evidence="7">LysE family translocator</fullName>
    </submittedName>
</protein>
<keyword evidence="5 6" id="KW-0472">Membrane</keyword>
<evidence type="ECO:0000256" key="6">
    <source>
        <dbReference type="SAM" id="Phobius"/>
    </source>
</evidence>
<keyword evidence="4 6" id="KW-1133">Transmembrane helix</keyword>
<evidence type="ECO:0000256" key="2">
    <source>
        <dbReference type="ARBA" id="ARBA00022475"/>
    </source>
</evidence>
<sequence>MTLTTWLALAAICFMGAISPGPSLALIMRNTVRGGRWHGMATGLGHGLGVGLYALIAAYGLAMLLTTTPWLFQLVQYAGAGFLAWLGVRSLLAKPGAGPATEQQAQATRSRHLGALEGFAVAFLNPQLAIFFVALFSQFVHAHTGWTEALLMMLTAGGIDALWYSLVAVGLSHGPVLAWLRAQSLLIDRLSGLVLLGIAAKIVL</sequence>
<keyword evidence="8" id="KW-1185">Reference proteome</keyword>
<comment type="subcellular location">
    <subcellularLocation>
        <location evidence="1">Cell membrane</location>
        <topology evidence="1">Multi-pass membrane protein</topology>
    </subcellularLocation>
</comment>
<reference evidence="8" key="1">
    <citation type="journal article" date="2019" name="Int. J. Syst. Evol. Microbiol.">
        <title>The Global Catalogue of Microorganisms (GCM) 10K type strain sequencing project: providing services to taxonomists for standard genome sequencing and annotation.</title>
        <authorList>
            <consortium name="The Broad Institute Genomics Platform"/>
            <consortium name="The Broad Institute Genome Sequencing Center for Infectious Disease"/>
            <person name="Wu L."/>
            <person name="Ma J."/>
        </authorList>
    </citation>
    <scope>NUCLEOTIDE SEQUENCE [LARGE SCALE GENOMIC DNA]</scope>
    <source>
        <strain evidence="8">CCUG 54939</strain>
    </source>
</reference>
<keyword evidence="3 6" id="KW-0812">Transmembrane</keyword>
<feature type="transmembrane region" description="Helical" evidence="6">
    <location>
        <begin position="161"/>
        <end position="180"/>
    </location>
</feature>
<dbReference type="PANTHER" id="PTHR30086">
    <property type="entry name" value="ARGININE EXPORTER PROTEIN ARGO"/>
    <property type="match status" value="1"/>
</dbReference>
<name>A0ABV8CIR4_9GAMM</name>
<organism evidence="7 8">
    <name type="scientific">Pseudaeromonas sharmana</name>
    <dbReference type="NCBI Taxonomy" id="328412"/>
    <lineage>
        <taxon>Bacteria</taxon>
        <taxon>Pseudomonadati</taxon>
        <taxon>Pseudomonadota</taxon>
        <taxon>Gammaproteobacteria</taxon>
        <taxon>Aeromonadales</taxon>
        <taxon>Aeromonadaceae</taxon>
        <taxon>Pseudaeromonas</taxon>
    </lineage>
</organism>
<feature type="transmembrane region" description="Helical" evidence="6">
    <location>
        <begin position="74"/>
        <end position="92"/>
    </location>
</feature>
<feature type="transmembrane region" description="Helical" evidence="6">
    <location>
        <begin position="113"/>
        <end position="141"/>
    </location>
</feature>
<evidence type="ECO:0000313" key="8">
    <source>
        <dbReference type="Proteomes" id="UP001595692"/>
    </source>
</evidence>
<evidence type="ECO:0000256" key="5">
    <source>
        <dbReference type="ARBA" id="ARBA00023136"/>
    </source>
</evidence>
<evidence type="ECO:0000256" key="4">
    <source>
        <dbReference type="ARBA" id="ARBA00022989"/>
    </source>
</evidence>
<dbReference type="RefSeq" id="WP_377150108.1">
    <property type="nucleotide sequence ID" value="NZ_JBHSAF010000001.1"/>
</dbReference>